<dbReference type="EMBL" id="DSFC01000100">
    <property type="protein sequence ID" value="HEV09106.1"/>
    <property type="molecule type" value="Genomic_DNA"/>
</dbReference>
<dbReference type="PROSITE" id="PS50263">
    <property type="entry name" value="CN_HYDROLASE"/>
    <property type="match status" value="1"/>
</dbReference>
<name>A0A831YDY5_9AQUI</name>
<reference evidence="2" key="1">
    <citation type="journal article" date="2020" name="mSystems">
        <title>Genome- and Community-Level Interaction Insights into Carbon Utilization and Element Cycling Functions of Hydrothermarchaeota in Hydrothermal Sediment.</title>
        <authorList>
            <person name="Zhou Z."/>
            <person name="Liu Y."/>
            <person name="Xu W."/>
            <person name="Pan J."/>
            <person name="Luo Z.H."/>
            <person name="Li M."/>
        </authorList>
    </citation>
    <scope>NUCLEOTIDE SEQUENCE [LARGE SCALE GENOMIC DNA]</scope>
    <source>
        <strain evidence="2">SpSt-1257</strain>
    </source>
</reference>
<accession>A0A831YDY5</accession>
<comment type="caution">
    <text evidence="2">The sequence shown here is derived from an EMBL/GenBank/DDBJ whole genome shotgun (WGS) entry which is preliminary data.</text>
</comment>
<proteinExistence type="predicted"/>
<dbReference type="InterPro" id="IPR003010">
    <property type="entry name" value="C-N_Hydrolase"/>
</dbReference>
<evidence type="ECO:0000259" key="1">
    <source>
        <dbReference type="PROSITE" id="PS50263"/>
    </source>
</evidence>
<dbReference type="Pfam" id="PF00795">
    <property type="entry name" value="CN_hydrolase"/>
    <property type="match status" value="1"/>
</dbReference>
<sequence>MIAYALQLNLELGNVNKNTQKVYDILNSKKIKSDSLVLLPEMFSCGFDNENLLEHSKKTPKIYKELQRISKEKNLVIAGTLPERKKNSIFNMGFIIDNGEITAKRPKIKLFTPIDEHKYFKAGKNSHIDITESSAGNLGFMICFELRFPNISYHLRKKDVEIILVPAQWGKERVEHLKILSRARAIETQSYVIVSDTVGKIGEKELAGHSAIYSPWGDILDIEKNDEGIVSAEIDLNEVYKIRNKIKMEL</sequence>
<dbReference type="Proteomes" id="UP000885621">
    <property type="component" value="Unassembled WGS sequence"/>
</dbReference>
<protein>
    <submittedName>
        <fullName evidence="2">Nitrilase</fullName>
    </submittedName>
</protein>
<organism evidence="2">
    <name type="scientific">Sulfurihydrogenibium azorense</name>
    <dbReference type="NCBI Taxonomy" id="309806"/>
    <lineage>
        <taxon>Bacteria</taxon>
        <taxon>Pseudomonadati</taxon>
        <taxon>Aquificota</taxon>
        <taxon>Aquificia</taxon>
        <taxon>Aquificales</taxon>
        <taxon>Hydrogenothermaceae</taxon>
        <taxon>Sulfurihydrogenibium</taxon>
    </lineage>
</organism>
<feature type="domain" description="CN hydrolase" evidence="1">
    <location>
        <begin position="1"/>
        <end position="236"/>
    </location>
</feature>
<evidence type="ECO:0000313" key="2">
    <source>
        <dbReference type="EMBL" id="HEV09106.1"/>
    </source>
</evidence>
<dbReference type="AlphaFoldDB" id="A0A831YDY5"/>
<dbReference type="SUPFAM" id="SSF56317">
    <property type="entry name" value="Carbon-nitrogen hydrolase"/>
    <property type="match status" value="1"/>
</dbReference>
<dbReference type="PANTHER" id="PTHR23088">
    <property type="entry name" value="NITRILASE-RELATED"/>
    <property type="match status" value="1"/>
</dbReference>
<dbReference type="InterPro" id="IPR036526">
    <property type="entry name" value="C-N_Hydrolase_sf"/>
</dbReference>
<dbReference type="PANTHER" id="PTHR23088:SF27">
    <property type="entry name" value="DEAMINATED GLUTATHIONE AMIDASE"/>
    <property type="match status" value="1"/>
</dbReference>
<gene>
    <name evidence="2" type="ORF">ENO34_01750</name>
</gene>
<dbReference type="Gene3D" id="3.60.110.10">
    <property type="entry name" value="Carbon-nitrogen hydrolase"/>
    <property type="match status" value="1"/>
</dbReference>